<dbReference type="OrthoDB" id="3178152at2"/>
<dbReference type="InterPro" id="IPR002898">
    <property type="entry name" value="MotA_ExbB_proton_chnl"/>
</dbReference>
<feature type="transmembrane region" description="Helical" evidence="7">
    <location>
        <begin position="122"/>
        <end position="142"/>
    </location>
</feature>
<evidence type="ECO:0000313" key="10">
    <source>
        <dbReference type="Proteomes" id="UP000244892"/>
    </source>
</evidence>
<dbReference type="RefSeq" id="WP_109033833.1">
    <property type="nucleotide sequence ID" value="NZ_CP029210.1"/>
</dbReference>
<gene>
    <name evidence="9" type="ORF">DEH84_00620</name>
</gene>
<keyword evidence="3 7" id="KW-0812">Transmembrane</keyword>
<protein>
    <submittedName>
        <fullName evidence="9">Biopolymer transporter ExbD</fullName>
    </submittedName>
</protein>
<feature type="domain" description="MotA/TolQ/ExbB proton channel" evidence="8">
    <location>
        <begin position="69"/>
        <end position="147"/>
    </location>
</feature>
<sequence length="164" mass="17803">MSAIASIDHAMYGVSQLFLVPVLVAISAAFAYAFVALGGFVRQAWQRHQGLPAGFEMRMWRELEPALSLSHLEALALRRLELVRLVTRVAPMLGLVATMIPMGPALKALADGQMAEVSRSLMVAFSAVILALIAAAITYAVAQVRRRWYAADMLSLSGDEELMS</sequence>
<keyword evidence="4 7" id="KW-1133">Transmembrane helix</keyword>
<keyword evidence="10" id="KW-1185">Reference proteome</keyword>
<dbReference type="GO" id="GO:0005886">
    <property type="term" value="C:plasma membrane"/>
    <property type="evidence" value="ECO:0007669"/>
    <property type="project" value="UniProtKB-SubCell"/>
</dbReference>
<organism evidence="9 10">
    <name type="scientific">Aquabacterium olei</name>
    <dbReference type="NCBI Taxonomy" id="1296669"/>
    <lineage>
        <taxon>Bacteria</taxon>
        <taxon>Pseudomonadati</taxon>
        <taxon>Pseudomonadota</taxon>
        <taxon>Betaproteobacteria</taxon>
        <taxon>Burkholderiales</taxon>
        <taxon>Aquabacterium</taxon>
    </lineage>
</organism>
<dbReference type="EMBL" id="CP029210">
    <property type="protein sequence ID" value="AWI52115.1"/>
    <property type="molecule type" value="Genomic_DNA"/>
</dbReference>
<keyword evidence="5 7" id="KW-0472">Membrane</keyword>
<evidence type="ECO:0000256" key="6">
    <source>
        <dbReference type="RuleBase" id="RU004057"/>
    </source>
</evidence>
<keyword evidence="6" id="KW-0813">Transport</keyword>
<accession>A0A2U8FM88</accession>
<comment type="subcellular location">
    <subcellularLocation>
        <location evidence="1">Cell membrane</location>
        <topology evidence="1">Multi-pass membrane protein</topology>
    </subcellularLocation>
    <subcellularLocation>
        <location evidence="6">Membrane</location>
        <topology evidence="6">Multi-pass membrane protein</topology>
    </subcellularLocation>
</comment>
<dbReference type="GO" id="GO:0015031">
    <property type="term" value="P:protein transport"/>
    <property type="evidence" value="ECO:0007669"/>
    <property type="project" value="UniProtKB-KW"/>
</dbReference>
<evidence type="ECO:0000256" key="5">
    <source>
        <dbReference type="ARBA" id="ARBA00023136"/>
    </source>
</evidence>
<evidence type="ECO:0000259" key="8">
    <source>
        <dbReference type="Pfam" id="PF01618"/>
    </source>
</evidence>
<evidence type="ECO:0000256" key="3">
    <source>
        <dbReference type="ARBA" id="ARBA00022692"/>
    </source>
</evidence>
<comment type="similarity">
    <text evidence="6">Belongs to the exbB/tolQ family.</text>
</comment>
<evidence type="ECO:0000256" key="1">
    <source>
        <dbReference type="ARBA" id="ARBA00004651"/>
    </source>
</evidence>
<evidence type="ECO:0000256" key="2">
    <source>
        <dbReference type="ARBA" id="ARBA00022475"/>
    </source>
</evidence>
<proteinExistence type="inferred from homology"/>
<reference evidence="9 10" key="1">
    <citation type="submission" date="2018-05" db="EMBL/GenBank/DDBJ databases">
        <title>complete genome sequence of Aquabacterium olei NBRC 110486.</title>
        <authorList>
            <person name="Tang B."/>
            <person name="Chang J."/>
            <person name="Zhang L."/>
            <person name="Yang H."/>
        </authorList>
    </citation>
    <scope>NUCLEOTIDE SEQUENCE [LARGE SCALE GENOMIC DNA]</scope>
    <source>
        <strain evidence="9 10">NBRC 110486</strain>
    </source>
</reference>
<feature type="transmembrane region" description="Helical" evidence="7">
    <location>
        <begin position="18"/>
        <end position="41"/>
    </location>
</feature>
<feature type="transmembrane region" description="Helical" evidence="7">
    <location>
        <begin position="85"/>
        <end position="102"/>
    </location>
</feature>
<dbReference type="AlphaFoldDB" id="A0A2U8FM88"/>
<dbReference type="Pfam" id="PF01618">
    <property type="entry name" value="MotA_ExbB"/>
    <property type="match status" value="1"/>
</dbReference>
<evidence type="ECO:0000313" key="9">
    <source>
        <dbReference type="EMBL" id="AWI52115.1"/>
    </source>
</evidence>
<evidence type="ECO:0000256" key="4">
    <source>
        <dbReference type="ARBA" id="ARBA00022989"/>
    </source>
</evidence>
<keyword evidence="2" id="KW-1003">Cell membrane</keyword>
<dbReference type="Proteomes" id="UP000244892">
    <property type="component" value="Chromosome"/>
</dbReference>
<dbReference type="KEGG" id="aon:DEH84_00620"/>
<evidence type="ECO:0000256" key="7">
    <source>
        <dbReference type="SAM" id="Phobius"/>
    </source>
</evidence>
<keyword evidence="6" id="KW-0653">Protein transport</keyword>
<name>A0A2U8FM88_9BURK</name>